<comment type="caution">
    <text evidence="2">The sequence shown here is derived from an EMBL/GenBank/DDBJ whole genome shotgun (WGS) entry which is preliminary data.</text>
</comment>
<organism evidence="2 3">
    <name type="scientific">Mucilaginibacter pedocola</name>
    <dbReference type="NCBI Taxonomy" id="1792845"/>
    <lineage>
        <taxon>Bacteria</taxon>
        <taxon>Pseudomonadati</taxon>
        <taxon>Bacteroidota</taxon>
        <taxon>Sphingobacteriia</taxon>
        <taxon>Sphingobacteriales</taxon>
        <taxon>Sphingobacteriaceae</taxon>
        <taxon>Mucilaginibacter</taxon>
    </lineage>
</organism>
<dbReference type="Proteomes" id="UP000189739">
    <property type="component" value="Unassembled WGS sequence"/>
</dbReference>
<feature type="domain" description="ER-bound oxygenase mpaB/mpaB'/Rubber oxygenase catalytic" evidence="1">
    <location>
        <begin position="119"/>
        <end position="308"/>
    </location>
</feature>
<sequence>MRQKPLDNSFMDSQRLLGDAEADRFVDEVLLNRANKQGLQAALSNMTDNNSLITFQNSYQGYGFIANAKKLPVWAEPRKMKQGAVFFSNHAEMIMSLLGLLSLPYCYNAANGAMVLYLSEKIRNDTTKRLFETALFVWDVMAPDAFSESGKGFSEILKVRIMHAAIRHHVLSNGKWDPKWGVPINQEDIAGTNLSFSLIVIRGLRLLGFTVSQEESEAFIHLWNVIGSLTGLRDELISENPKEAQKMDRLISARQFTASDHGVELTRSLTRHILSVNKTKATENDILGLMRYLLGKEISDQLGITAPDLPAYKISLIRTVNFFKSLVPAGDPVANYRMAYRSFLAQGTVVVKQKL</sequence>
<dbReference type="PANTHER" id="PTHR37539:SF1">
    <property type="entry name" value="ER-BOUND OXYGENASE MPAB_MPAB'_RUBBER OXYGENASE CATALYTIC DOMAIN-CONTAINING PROTEIN"/>
    <property type="match status" value="1"/>
</dbReference>
<evidence type="ECO:0000259" key="1">
    <source>
        <dbReference type="Pfam" id="PF09995"/>
    </source>
</evidence>
<proteinExistence type="predicted"/>
<dbReference type="Pfam" id="PF09995">
    <property type="entry name" value="MPAB_Lcp_cat"/>
    <property type="match status" value="1"/>
</dbReference>
<dbReference type="AlphaFoldDB" id="A0A1S9P7K7"/>
<dbReference type="EMBL" id="MBTF01000039">
    <property type="protein sequence ID" value="OOQ56638.1"/>
    <property type="molecule type" value="Genomic_DNA"/>
</dbReference>
<evidence type="ECO:0000313" key="2">
    <source>
        <dbReference type="EMBL" id="OOQ56638.1"/>
    </source>
</evidence>
<reference evidence="2 3" key="1">
    <citation type="submission" date="2016-07" db="EMBL/GenBank/DDBJ databases">
        <title>Genomic analysis of zinc-resistant bacterium Mucilaginibacter pedocola TBZ30.</title>
        <authorList>
            <person name="Huang J."/>
            <person name="Tang J."/>
        </authorList>
    </citation>
    <scope>NUCLEOTIDE SEQUENCE [LARGE SCALE GENOMIC DNA]</scope>
    <source>
        <strain evidence="2 3">TBZ30</strain>
    </source>
</reference>
<accession>A0A1S9P7K7</accession>
<gene>
    <name evidence="2" type="ORF">BC343_19625</name>
</gene>
<name>A0A1S9P7K7_9SPHI</name>
<dbReference type="PANTHER" id="PTHR37539">
    <property type="entry name" value="SECRETED PROTEIN-RELATED"/>
    <property type="match status" value="1"/>
</dbReference>
<dbReference type="GO" id="GO:0016491">
    <property type="term" value="F:oxidoreductase activity"/>
    <property type="evidence" value="ECO:0007669"/>
    <property type="project" value="InterPro"/>
</dbReference>
<protein>
    <recommendedName>
        <fullName evidence="1">ER-bound oxygenase mpaB/mpaB'/Rubber oxygenase catalytic domain-containing protein</fullName>
    </recommendedName>
</protein>
<evidence type="ECO:0000313" key="3">
    <source>
        <dbReference type="Proteomes" id="UP000189739"/>
    </source>
</evidence>
<dbReference type="InterPro" id="IPR018713">
    <property type="entry name" value="MPAB/Lcp_cat_dom"/>
</dbReference>
<dbReference type="InterPro" id="IPR037473">
    <property type="entry name" value="Lcp-like"/>
</dbReference>
<keyword evidence="3" id="KW-1185">Reference proteome</keyword>
<dbReference type="STRING" id="1792845.BC343_19625"/>